<feature type="non-terminal residue" evidence="1">
    <location>
        <position position="48"/>
    </location>
</feature>
<protein>
    <submittedName>
        <fullName evidence="1">Uncharacterized protein</fullName>
    </submittedName>
</protein>
<dbReference type="EMBL" id="JAEFBK010000009">
    <property type="protein sequence ID" value="KAG7570538.1"/>
    <property type="molecule type" value="Genomic_DNA"/>
</dbReference>
<accession>A0A8T2ABR2</accession>
<evidence type="ECO:0000313" key="2">
    <source>
        <dbReference type="Proteomes" id="UP000694240"/>
    </source>
</evidence>
<gene>
    <name evidence="1" type="ORF">ISN45_Aa04g031260</name>
</gene>
<dbReference type="AlphaFoldDB" id="A0A8T2ABR2"/>
<evidence type="ECO:0000313" key="1">
    <source>
        <dbReference type="EMBL" id="KAG7570538.1"/>
    </source>
</evidence>
<organism evidence="1 2">
    <name type="scientific">Arabidopsis thaliana x Arabidopsis arenosa</name>
    <dbReference type="NCBI Taxonomy" id="1240361"/>
    <lineage>
        <taxon>Eukaryota</taxon>
        <taxon>Viridiplantae</taxon>
        <taxon>Streptophyta</taxon>
        <taxon>Embryophyta</taxon>
        <taxon>Tracheophyta</taxon>
        <taxon>Spermatophyta</taxon>
        <taxon>Magnoliopsida</taxon>
        <taxon>eudicotyledons</taxon>
        <taxon>Gunneridae</taxon>
        <taxon>Pentapetalae</taxon>
        <taxon>rosids</taxon>
        <taxon>malvids</taxon>
        <taxon>Brassicales</taxon>
        <taxon>Brassicaceae</taxon>
        <taxon>Camelineae</taxon>
        <taxon>Arabidopsis</taxon>
    </lineage>
</organism>
<proteinExistence type="predicted"/>
<reference evidence="1 2" key="1">
    <citation type="submission" date="2020-12" db="EMBL/GenBank/DDBJ databases">
        <title>Concerted genomic and epigenomic changes stabilize Arabidopsis allopolyploids.</title>
        <authorList>
            <person name="Chen Z."/>
        </authorList>
    </citation>
    <scope>NUCLEOTIDE SEQUENCE [LARGE SCALE GENOMIC DNA]</scope>
    <source>
        <strain evidence="1">Allo738</strain>
        <tissue evidence="1">Leaf</tissue>
    </source>
</reference>
<name>A0A8T2ABR2_9BRAS</name>
<keyword evidence="2" id="KW-1185">Reference proteome</keyword>
<dbReference type="Proteomes" id="UP000694240">
    <property type="component" value="Chromosome 9"/>
</dbReference>
<comment type="caution">
    <text evidence="1">The sequence shown here is derived from an EMBL/GenBank/DDBJ whole genome shotgun (WGS) entry which is preliminary data.</text>
</comment>
<sequence>MYRVLVPSLSSLFANAARDSTLHKLNLSYSFDFGRKLSKSLFFLIECC</sequence>